<dbReference type="Pfam" id="PF00561">
    <property type="entry name" value="Abhydrolase_1"/>
    <property type="match status" value="1"/>
</dbReference>
<dbReference type="RefSeq" id="WP_011399283.1">
    <property type="nucleotide sequence ID" value="NC_007645.1"/>
</dbReference>
<gene>
    <name evidence="2" type="ordered locus">HCH_05560</name>
</gene>
<dbReference type="Gene3D" id="3.40.50.1820">
    <property type="entry name" value="alpha/beta hydrolase"/>
    <property type="match status" value="1"/>
</dbReference>
<dbReference type="GO" id="GO:0016787">
    <property type="term" value="F:hydrolase activity"/>
    <property type="evidence" value="ECO:0007669"/>
    <property type="project" value="UniProtKB-KW"/>
</dbReference>
<protein>
    <submittedName>
        <fullName evidence="2">Predicted Hydrolase or acyltransferase (Alpha/beta hydrolase superfamily)</fullName>
    </submittedName>
</protein>
<keyword evidence="2" id="KW-0012">Acyltransferase</keyword>
<dbReference type="PRINTS" id="PR00412">
    <property type="entry name" value="EPOXHYDRLASE"/>
</dbReference>
<dbReference type="Proteomes" id="UP000000238">
    <property type="component" value="Chromosome"/>
</dbReference>
<dbReference type="PRINTS" id="PR00111">
    <property type="entry name" value="ABHYDROLASE"/>
</dbReference>
<dbReference type="SUPFAM" id="SSF53474">
    <property type="entry name" value="alpha/beta-Hydrolases"/>
    <property type="match status" value="1"/>
</dbReference>
<evidence type="ECO:0000259" key="1">
    <source>
        <dbReference type="Pfam" id="PF00561"/>
    </source>
</evidence>
<dbReference type="KEGG" id="hch:HCH_05560"/>
<dbReference type="EMBL" id="CP000155">
    <property type="protein sequence ID" value="ABC32220.1"/>
    <property type="molecule type" value="Genomic_DNA"/>
</dbReference>
<dbReference type="InterPro" id="IPR050266">
    <property type="entry name" value="AB_hydrolase_sf"/>
</dbReference>
<evidence type="ECO:0000313" key="3">
    <source>
        <dbReference type="Proteomes" id="UP000000238"/>
    </source>
</evidence>
<dbReference type="HOGENOM" id="CLU_020336_13_3_6"/>
<feature type="domain" description="AB hydrolase-1" evidence="1">
    <location>
        <begin position="34"/>
        <end position="271"/>
    </location>
</feature>
<dbReference type="eggNOG" id="COG0596">
    <property type="taxonomic scope" value="Bacteria"/>
</dbReference>
<keyword evidence="3" id="KW-1185">Reference proteome</keyword>
<dbReference type="OrthoDB" id="9780765at2"/>
<dbReference type="STRING" id="349521.HCH_05560"/>
<dbReference type="InterPro" id="IPR000073">
    <property type="entry name" value="AB_hydrolase_1"/>
</dbReference>
<dbReference type="GO" id="GO:0016746">
    <property type="term" value="F:acyltransferase activity"/>
    <property type="evidence" value="ECO:0007669"/>
    <property type="project" value="UniProtKB-KW"/>
</dbReference>
<dbReference type="GO" id="GO:0016020">
    <property type="term" value="C:membrane"/>
    <property type="evidence" value="ECO:0007669"/>
    <property type="project" value="TreeGrafter"/>
</dbReference>
<dbReference type="InterPro" id="IPR000639">
    <property type="entry name" value="Epox_hydrolase-like"/>
</dbReference>
<dbReference type="AlphaFoldDB" id="Q2SAV4"/>
<dbReference type="ESTHER" id="hahch-q2sav4">
    <property type="family name" value="Haloalkane_dehalogenase-HLD1"/>
</dbReference>
<keyword evidence="2" id="KW-0378">Hydrolase</keyword>
<dbReference type="PANTHER" id="PTHR43798:SF24">
    <property type="entry name" value="CIS-3-ALKYL-4-ALKYLOXETAN-2-ONE DECARBOXYLASE"/>
    <property type="match status" value="1"/>
</dbReference>
<reference evidence="2 3" key="1">
    <citation type="journal article" date="2005" name="Nucleic Acids Res.">
        <title>Genomic blueprint of Hahella chejuensis, a marine microbe producing an algicidal agent.</title>
        <authorList>
            <person name="Jeong H."/>
            <person name="Yim J.H."/>
            <person name="Lee C."/>
            <person name="Choi S.-H."/>
            <person name="Park Y.K."/>
            <person name="Yoon S.H."/>
            <person name="Hur C.-G."/>
            <person name="Kang H.-Y."/>
            <person name="Kim D."/>
            <person name="Lee H.H."/>
            <person name="Park K.H."/>
            <person name="Park S.-H."/>
            <person name="Park H.-S."/>
            <person name="Lee H.K."/>
            <person name="Oh T.K."/>
            <person name="Kim J.F."/>
        </authorList>
    </citation>
    <scope>NUCLEOTIDE SEQUENCE [LARGE SCALE GENOMIC DNA]</scope>
    <source>
        <strain evidence="2 3">KCTC 2396</strain>
    </source>
</reference>
<proteinExistence type="predicted"/>
<dbReference type="PANTHER" id="PTHR43798">
    <property type="entry name" value="MONOACYLGLYCEROL LIPASE"/>
    <property type="match status" value="1"/>
</dbReference>
<keyword evidence="2" id="KW-0808">Transferase</keyword>
<sequence>MDDQWINREEYPFASHYIELGPGRMHYVDEGQGKPIVMLHGNPTWSFLYRNMIKGLSGQFRCIAPDHLGFGLSDKPGDWSYLPQDHARNLEILIKKLNLQDITLVVQDWGGPIGLSYALNHPQNVRRLVIMNTWMWSAHGDVKYETFSTLMGGLFGRFMIKRFNVFVSVLLKQAVQKKLSADIYRHYSEPLKNPAERKGCWVFPKQIIKADEWLEELWEKRANIADIPTLLLWGMKDFAFQERELRTWMQLLNHHTAVTFDDAGHFLPEDKGVEVCPLIADFLQDAEPTFQREASAPAPVV</sequence>
<accession>Q2SAV4</accession>
<evidence type="ECO:0000313" key="2">
    <source>
        <dbReference type="EMBL" id="ABC32220.1"/>
    </source>
</evidence>
<organism evidence="2 3">
    <name type="scientific">Hahella chejuensis (strain KCTC 2396)</name>
    <dbReference type="NCBI Taxonomy" id="349521"/>
    <lineage>
        <taxon>Bacteria</taxon>
        <taxon>Pseudomonadati</taxon>
        <taxon>Pseudomonadota</taxon>
        <taxon>Gammaproteobacteria</taxon>
        <taxon>Oceanospirillales</taxon>
        <taxon>Hahellaceae</taxon>
        <taxon>Hahella</taxon>
    </lineage>
</organism>
<dbReference type="InterPro" id="IPR029058">
    <property type="entry name" value="AB_hydrolase_fold"/>
</dbReference>
<name>Q2SAV4_HAHCH</name>